<organism evidence="2">
    <name type="scientific">Arundo donax</name>
    <name type="common">Giant reed</name>
    <name type="synonym">Donax arundinaceus</name>
    <dbReference type="NCBI Taxonomy" id="35708"/>
    <lineage>
        <taxon>Eukaryota</taxon>
        <taxon>Viridiplantae</taxon>
        <taxon>Streptophyta</taxon>
        <taxon>Embryophyta</taxon>
        <taxon>Tracheophyta</taxon>
        <taxon>Spermatophyta</taxon>
        <taxon>Magnoliopsida</taxon>
        <taxon>Liliopsida</taxon>
        <taxon>Poales</taxon>
        <taxon>Poaceae</taxon>
        <taxon>PACMAD clade</taxon>
        <taxon>Arundinoideae</taxon>
        <taxon>Arundineae</taxon>
        <taxon>Arundo</taxon>
    </lineage>
</organism>
<reference evidence="2" key="1">
    <citation type="submission" date="2014-09" db="EMBL/GenBank/DDBJ databases">
        <authorList>
            <person name="Magalhaes I.L.F."/>
            <person name="Oliveira U."/>
            <person name="Santos F.R."/>
            <person name="Vidigal T.H.D.A."/>
            <person name="Brescovit A.D."/>
            <person name="Santos A.J."/>
        </authorList>
    </citation>
    <scope>NUCLEOTIDE SEQUENCE</scope>
    <source>
        <tissue evidence="2">Shoot tissue taken approximately 20 cm above the soil surface</tissue>
    </source>
</reference>
<proteinExistence type="predicted"/>
<accession>A0A0A9B1V6</accession>
<dbReference type="AlphaFoldDB" id="A0A0A9B1V6"/>
<sequence>MVMDEPLDFEKEDPILPAPRPAKRKKVIGLDDLLLDYYESGKDELKVKPRKSKHGSKGYNSDDEDTSFREKEIEVSKALEVCEEQAGKIDTRDDVPLWGQKNFRLPETPLNSKRYGS</sequence>
<protein>
    <submittedName>
        <fullName evidence="2">Uncharacterized protein</fullName>
    </submittedName>
</protein>
<reference evidence="2" key="2">
    <citation type="journal article" date="2015" name="Data Brief">
        <title>Shoot transcriptome of the giant reed, Arundo donax.</title>
        <authorList>
            <person name="Barrero R.A."/>
            <person name="Guerrero F.D."/>
            <person name="Moolhuijzen P."/>
            <person name="Goolsby J.A."/>
            <person name="Tidwell J."/>
            <person name="Bellgard S.E."/>
            <person name="Bellgard M.I."/>
        </authorList>
    </citation>
    <scope>NUCLEOTIDE SEQUENCE</scope>
    <source>
        <tissue evidence="2">Shoot tissue taken approximately 20 cm above the soil surface</tissue>
    </source>
</reference>
<evidence type="ECO:0000256" key="1">
    <source>
        <dbReference type="SAM" id="MobiDB-lite"/>
    </source>
</evidence>
<feature type="region of interest" description="Disordered" evidence="1">
    <location>
        <begin position="45"/>
        <end position="69"/>
    </location>
</feature>
<dbReference type="PANTHER" id="PTHR37212">
    <property type="entry name" value="ACTIN PROTEIN 2/3 COMPLEX SUBUNIT-LIKE PROTEIN"/>
    <property type="match status" value="1"/>
</dbReference>
<dbReference type="PANTHER" id="PTHR37212:SF2">
    <property type="entry name" value="ACTIN PROTEIN 2_3 COMPLEX SUBUNIT-LIKE PROTEIN"/>
    <property type="match status" value="1"/>
</dbReference>
<name>A0A0A9B1V6_ARUDO</name>
<evidence type="ECO:0000313" key="2">
    <source>
        <dbReference type="EMBL" id="JAD57376.1"/>
    </source>
</evidence>
<dbReference type="EMBL" id="GBRH01240519">
    <property type="protein sequence ID" value="JAD57376.1"/>
    <property type="molecule type" value="Transcribed_RNA"/>
</dbReference>
<feature type="region of interest" description="Disordered" evidence="1">
    <location>
        <begin position="1"/>
        <end position="22"/>
    </location>
</feature>